<dbReference type="AlphaFoldDB" id="A0A0L6URI7"/>
<comment type="caution">
    <text evidence="1">The sequence shown here is derived from an EMBL/GenBank/DDBJ whole genome shotgun (WGS) entry which is preliminary data.</text>
</comment>
<dbReference type="Proteomes" id="UP000037035">
    <property type="component" value="Unassembled WGS sequence"/>
</dbReference>
<proteinExistence type="predicted"/>
<protein>
    <submittedName>
        <fullName evidence="1">Uncharacterized protein</fullName>
    </submittedName>
</protein>
<gene>
    <name evidence="1" type="ORF">VP01_4060g3</name>
</gene>
<dbReference type="EMBL" id="LAVV01009125">
    <property type="protein sequence ID" value="KNZ51168.1"/>
    <property type="molecule type" value="Genomic_DNA"/>
</dbReference>
<evidence type="ECO:0000313" key="2">
    <source>
        <dbReference type="Proteomes" id="UP000037035"/>
    </source>
</evidence>
<name>A0A0L6URI7_9BASI</name>
<sequence>MLPSPSDSPSQQQKLKDQRLIPHVFASTNFHPVTISKLPPPLKSTIKAIPPSAIKSKPSFPLPSTQIHPALCHQLFPILGQWKDA</sequence>
<accession>A0A0L6URI7</accession>
<keyword evidence="2" id="KW-1185">Reference proteome</keyword>
<reference evidence="1 2" key="1">
    <citation type="submission" date="2015-08" db="EMBL/GenBank/DDBJ databases">
        <title>Next Generation Sequencing and Analysis of the Genome of Puccinia sorghi L Schw, the Causal Agent of Maize Common Rust.</title>
        <authorList>
            <person name="Rochi L."/>
            <person name="Burguener G."/>
            <person name="Darino M."/>
            <person name="Turjanski A."/>
            <person name="Kreff E."/>
            <person name="Dieguez M.J."/>
            <person name="Sacco F."/>
        </authorList>
    </citation>
    <scope>NUCLEOTIDE SEQUENCE [LARGE SCALE GENOMIC DNA]</scope>
    <source>
        <strain evidence="1 2">RO10H11247</strain>
    </source>
</reference>
<organism evidence="1 2">
    <name type="scientific">Puccinia sorghi</name>
    <dbReference type="NCBI Taxonomy" id="27349"/>
    <lineage>
        <taxon>Eukaryota</taxon>
        <taxon>Fungi</taxon>
        <taxon>Dikarya</taxon>
        <taxon>Basidiomycota</taxon>
        <taxon>Pucciniomycotina</taxon>
        <taxon>Pucciniomycetes</taxon>
        <taxon>Pucciniales</taxon>
        <taxon>Pucciniaceae</taxon>
        <taxon>Puccinia</taxon>
    </lineage>
</organism>
<dbReference type="VEuPathDB" id="FungiDB:VP01_4060g3"/>
<evidence type="ECO:0000313" key="1">
    <source>
        <dbReference type="EMBL" id="KNZ51168.1"/>
    </source>
</evidence>